<dbReference type="InterPro" id="IPR055411">
    <property type="entry name" value="LRR_FXL15/At3g58940/PEG3-like"/>
</dbReference>
<feature type="domain" description="F-box" evidence="1">
    <location>
        <begin position="47"/>
        <end position="82"/>
    </location>
</feature>
<dbReference type="InterPro" id="IPR001810">
    <property type="entry name" value="F-box_dom"/>
</dbReference>
<dbReference type="CDD" id="cd22160">
    <property type="entry name" value="F-box_AtFBL13-like"/>
    <property type="match status" value="1"/>
</dbReference>
<feature type="domain" description="FBD" evidence="2">
    <location>
        <begin position="378"/>
        <end position="423"/>
    </location>
</feature>
<dbReference type="Gene3D" id="1.20.1280.50">
    <property type="match status" value="1"/>
</dbReference>
<sequence>MDPKKNEADINIGLHCLHYVLPDPPFVSGHGALSALPPPPHDDADRISVLPDDILGNIVSRLPVKDGARTAALSGRWRGVWRAAPLVLLDADLLPAGRTGAGLKVSRAEARSVAAAVTRILAAHPGPLRCARLVSCYVQDIPGLFARWLQLLADKGVQELVLVNRPWPAIVFLPATFFGMAATLTRLYLGAFSFPDLPDALQFPHLRELGLCIVAIQNQTMDFILARCPVLEILCIQANAMLRCLNIVSRSLRCVQIIEGVDLDMVVQKAPHLERFIIWTCSARDGLHRRVKIGRAPALRLLGYLEPARHVLGIGNVVIKAGTRASPNTTVRSVRILALRVCFRFDSDAMMLPSFLRCFPNSSETDGPIGKLDVKFWQEAGAIECVQSYVKLMIFYGFQGMPSELSFLKYVLESARMLMKLVIVFSKGSFPSMAKANKKVKPPYAGTWASKDCSVQLVESAHQAGDDKWLLNFESGSDFSTEDPFMCTTVWGSHPKAGKTGGY</sequence>
<gene>
    <name evidence="4" type="ORF">BRADI_4g24959v3</name>
</gene>
<protein>
    <submittedName>
        <fullName evidence="4 5">Uncharacterized protein</fullName>
    </submittedName>
</protein>
<evidence type="ECO:0000313" key="5">
    <source>
        <dbReference type="EnsemblPlants" id="KQJ89338"/>
    </source>
</evidence>
<proteinExistence type="predicted"/>
<evidence type="ECO:0000313" key="4">
    <source>
        <dbReference type="EMBL" id="KQJ89338.1"/>
    </source>
</evidence>
<reference evidence="5" key="3">
    <citation type="submission" date="2018-08" db="UniProtKB">
        <authorList>
            <consortium name="EnsemblPlants"/>
        </authorList>
    </citation>
    <scope>IDENTIFICATION</scope>
    <source>
        <strain evidence="5">cv. Bd21</strain>
    </source>
</reference>
<reference evidence="4" key="2">
    <citation type="submission" date="2017-06" db="EMBL/GenBank/DDBJ databases">
        <title>WGS assembly of Brachypodium distachyon.</title>
        <authorList>
            <consortium name="The International Brachypodium Initiative"/>
            <person name="Lucas S."/>
            <person name="Harmon-Smith M."/>
            <person name="Lail K."/>
            <person name="Tice H."/>
            <person name="Grimwood J."/>
            <person name="Bruce D."/>
            <person name="Barry K."/>
            <person name="Shu S."/>
            <person name="Lindquist E."/>
            <person name="Wang M."/>
            <person name="Pitluck S."/>
            <person name="Vogel J.P."/>
            <person name="Garvin D.F."/>
            <person name="Mockler T.C."/>
            <person name="Schmutz J."/>
            <person name="Rokhsar D."/>
            <person name="Bevan M.W."/>
        </authorList>
    </citation>
    <scope>NUCLEOTIDE SEQUENCE</scope>
    <source>
        <strain evidence="4">Bd21</strain>
    </source>
</reference>
<evidence type="ECO:0000313" key="6">
    <source>
        <dbReference type="Proteomes" id="UP000008810"/>
    </source>
</evidence>
<evidence type="ECO:0000259" key="2">
    <source>
        <dbReference type="Pfam" id="PF08387"/>
    </source>
</evidence>
<dbReference type="InterPro" id="IPR053781">
    <property type="entry name" value="F-box_AtFBL13-like"/>
</dbReference>
<dbReference type="EMBL" id="CM000883">
    <property type="protein sequence ID" value="KQJ89338.1"/>
    <property type="molecule type" value="Genomic_DNA"/>
</dbReference>
<dbReference type="Pfam" id="PF00646">
    <property type="entry name" value="F-box"/>
    <property type="match status" value="1"/>
</dbReference>
<dbReference type="SUPFAM" id="SSF52058">
    <property type="entry name" value="L domain-like"/>
    <property type="match status" value="1"/>
</dbReference>
<dbReference type="Pfam" id="PF08387">
    <property type="entry name" value="FBD"/>
    <property type="match status" value="1"/>
</dbReference>
<dbReference type="InterPro" id="IPR006566">
    <property type="entry name" value="FBD"/>
</dbReference>
<dbReference type="SUPFAM" id="SSF81383">
    <property type="entry name" value="F-box domain"/>
    <property type="match status" value="1"/>
</dbReference>
<keyword evidence="6" id="KW-1185">Reference proteome</keyword>
<dbReference type="AlphaFoldDB" id="A0A0Q3H7H0"/>
<accession>A0A0Q3H7H0</accession>
<dbReference type="Proteomes" id="UP000008810">
    <property type="component" value="Chromosome 4"/>
</dbReference>
<evidence type="ECO:0000259" key="1">
    <source>
        <dbReference type="Pfam" id="PF00646"/>
    </source>
</evidence>
<dbReference type="InterPro" id="IPR036047">
    <property type="entry name" value="F-box-like_dom_sf"/>
</dbReference>
<organism evidence="4">
    <name type="scientific">Brachypodium distachyon</name>
    <name type="common">Purple false brome</name>
    <name type="synonym">Trachynia distachya</name>
    <dbReference type="NCBI Taxonomy" id="15368"/>
    <lineage>
        <taxon>Eukaryota</taxon>
        <taxon>Viridiplantae</taxon>
        <taxon>Streptophyta</taxon>
        <taxon>Embryophyta</taxon>
        <taxon>Tracheophyta</taxon>
        <taxon>Spermatophyta</taxon>
        <taxon>Magnoliopsida</taxon>
        <taxon>Liliopsida</taxon>
        <taxon>Poales</taxon>
        <taxon>Poaceae</taxon>
        <taxon>BOP clade</taxon>
        <taxon>Pooideae</taxon>
        <taxon>Stipodae</taxon>
        <taxon>Brachypodieae</taxon>
        <taxon>Brachypodium</taxon>
    </lineage>
</organism>
<feature type="domain" description="F-box/LRR-repeat protein 15/At3g58940/PEG3-like LRR" evidence="3">
    <location>
        <begin position="146"/>
        <end position="361"/>
    </location>
</feature>
<evidence type="ECO:0000259" key="3">
    <source>
        <dbReference type="Pfam" id="PF24758"/>
    </source>
</evidence>
<dbReference type="PANTHER" id="PTHR32141:SF59">
    <property type="entry name" value="F-BOX DOMAIN-CONTAINING PROTEIN"/>
    <property type="match status" value="1"/>
</dbReference>
<dbReference type="InterPro" id="IPR055302">
    <property type="entry name" value="F-box_dom-containing"/>
</dbReference>
<dbReference type="ExpressionAtlas" id="A0A0Q3H7H0">
    <property type="expression patterns" value="baseline"/>
</dbReference>
<dbReference type="Gramene" id="KQJ89338">
    <property type="protein sequence ID" value="KQJ89338"/>
    <property type="gene ID" value="BRADI_4g24959v3"/>
</dbReference>
<dbReference type="OrthoDB" id="582707at2759"/>
<dbReference type="EnsemblPlants" id="KQJ89338">
    <property type="protein sequence ID" value="KQJ89338"/>
    <property type="gene ID" value="BRADI_4g24959v3"/>
</dbReference>
<reference evidence="4 5" key="1">
    <citation type="journal article" date="2010" name="Nature">
        <title>Genome sequencing and analysis of the model grass Brachypodium distachyon.</title>
        <authorList>
            <consortium name="International Brachypodium Initiative"/>
        </authorList>
    </citation>
    <scope>NUCLEOTIDE SEQUENCE [LARGE SCALE GENOMIC DNA]</scope>
    <source>
        <strain evidence="4 5">Bd21</strain>
    </source>
</reference>
<name>A0A0Q3H7H0_BRADI</name>
<dbReference type="InParanoid" id="A0A0Q3H7H0"/>
<dbReference type="PANTHER" id="PTHR32141">
    <property type="match status" value="1"/>
</dbReference>
<dbReference type="Pfam" id="PF24758">
    <property type="entry name" value="LRR_At5g56370"/>
    <property type="match status" value="1"/>
</dbReference>